<evidence type="ECO:0000313" key="2">
    <source>
        <dbReference type="EMBL" id="CAJ1079483.1"/>
    </source>
</evidence>
<dbReference type="PANTHER" id="PTHR46221">
    <property type="entry name" value="FERM AND PDZ DOMAIN-CONTAINING PROTEIN FAMILY MEMBER"/>
    <property type="match status" value="1"/>
</dbReference>
<dbReference type="EMBL" id="OY660881">
    <property type="protein sequence ID" value="CAJ1079483.1"/>
    <property type="molecule type" value="Genomic_DNA"/>
</dbReference>
<sequence length="321" mass="34965">MPGSRNLEALFEKTKTSLKGKSGGQSEQSQDPPKVQRIFSAKTLPKSFSQGSVPLNPSGRGMTRGASLSLPKSATTRLDAAAWRCRGPFSHCFLRRKSNSDGHDEDRQTPSHTLFSVSVSRRENAVLKAEQSSAAAAMDDRSLKARLDRVNSMKGKTYSLHTGFALARKDALDMVSILRSSLDHVSRGEKPEVSEADMDTHSQLLLMQAKVLGRACTQMAIEYSSPEELLLTLTHSFHTLCCLAQACMSLVEGLSSEKERREVVAKVDEAVMNYVCLLKAAEMASGGSPGDQSVNALTHHSTTMSTIINTLTHSLQTLLRK</sequence>
<accession>A0AAV1H113</accession>
<feature type="compositionally biased region" description="Polar residues" evidence="1">
    <location>
        <begin position="46"/>
        <end position="55"/>
    </location>
</feature>
<dbReference type="PANTHER" id="PTHR46221:SF4">
    <property type="entry name" value="FERM AND PDZ DOMAIN-CONTAINING PROTEIN 4"/>
    <property type="match status" value="1"/>
</dbReference>
<proteinExistence type="predicted"/>
<keyword evidence="3" id="KW-1185">Reference proteome</keyword>
<feature type="region of interest" description="Disordered" evidence="1">
    <location>
        <begin position="14"/>
        <end position="70"/>
    </location>
</feature>
<reference evidence="2" key="1">
    <citation type="submission" date="2023-08" db="EMBL/GenBank/DDBJ databases">
        <authorList>
            <person name="Alioto T."/>
            <person name="Alioto T."/>
            <person name="Gomez Garrido J."/>
        </authorList>
    </citation>
    <scope>NUCLEOTIDE SEQUENCE</scope>
</reference>
<evidence type="ECO:0000313" key="3">
    <source>
        <dbReference type="Proteomes" id="UP001178508"/>
    </source>
</evidence>
<evidence type="ECO:0000256" key="1">
    <source>
        <dbReference type="SAM" id="MobiDB-lite"/>
    </source>
</evidence>
<dbReference type="AlphaFoldDB" id="A0AAV1H113"/>
<gene>
    <name evidence="2" type="ORF">XNOV1_A005073</name>
</gene>
<dbReference type="Proteomes" id="UP001178508">
    <property type="component" value="Chromosome 18"/>
</dbReference>
<name>A0AAV1H113_XYRNO</name>
<organism evidence="2 3">
    <name type="scientific">Xyrichtys novacula</name>
    <name type="common">Pearly razorfish</name>
    <name type="synonym">Hemipteronotus novacula</name>
    <dbReference type="NCBI Taxonomy" id="13765"/>
    <lineage>
        <taxon>Eukaryota</taxon>
        <taxon>Metazoa</taxon>
        <taxon>Chordata</taxon>
        <taxon>Craniata</taxon>
        <taxon>Vertebrata</taxon>
        <taxon>Euteleostomi</taxon>
        <taxon>Actinopterygii</taxon>
        <taxon>Neopterygii</taxon>
        <taxon>Teleostei</taxon>
        <taxon>Neoteleostei</taxon>
        <taxon>Acanthomorphata</taxon>
        <taxon>Eupercaria</taxon>
        <taxon>Labriformes</taxon>
        <taxon>Labridae</taxon>
        <taxon>Xyrichtys</taxon>
    </lineage>
</organism>
<protein>
    <submittedName>
        <fullName evidence="2">FERM and PDZ domain-containing protein 4 isoform X2</fullName>
    </submittedName>
</protein>